<name>A0A6I6HG84_VARPD</name>
<dbReference type="SUPFAM" id="SSF53597">
    <property type="entry name" value="Dihydrofolate reductase-like"/>
    <property type="match status" value="1"/>
</dbReference>
<dbReference type="Proteomes" id="UP000425817">
    <property type="component" value="Chromosome"/>
</dbReference>
<evidence type="ECO:0000259" key="1">
    <source>
        <dbReference type="Pfam" id="PF01872"/>
    </source>
</evidence>
<feature type="domain" description="Bacterial bifunctional deaminase-reductase C-terminal" evidence="1">
    <location>
        <begin position="3"/>
        <end position="175"/>
    </location>
</feature>
<dbReference type="AlphaFoldDB" id="A0A6I6HG84"/>
<evidence type="ECO:0000313" key="2">
    <source>
        <dbReference type="EMBL" id="QGW80835.1"/>
    </source>
</evidence>
<dbReference type="Gene3D" id="3.40.430.10">
    <property type="entry name" value="Dihydrofolate Reductase, subunit A"/>
    <property type="match status" value="1"/>
</dbReference>
<dbReference type="RefSeq" id="WP_157612023.1">
    <property type="nucleotide sequence ID" value="NZ_CP046622.1"/>
</dbReference>
<dbReference type="GO" id="GO:0008703">
    <property type="term" value="F:5-amino-6-(5-phosphoribosylamino)uracil reductase activity"/>
    <property type="evidence" value="ECO:0007669"/>
    <property type="project" value="InterPro"/>
</dbReference>
<reference evidence="2 3" key="1">
    <citation type="submission" date="2019-12" db="EMBL/GenBank/DDBJ databases">
        <title>Hybrid Genome Assemblies of two High G+C Isolates from Undergraduate Microbiology Courses.</title>
        <authorList>
            <person name="Ne Ville C.J."/>
            <person name="Enright D."/>
            <person name="Hernandez I."/>
            <person name="Dodsworth J."/>
            <person name="Orwin P.M."/>
        </authorList>
    </citation>
    <scope>NUCLEOTIDE SEQUENCE [LARGE SCALE GENOMIC DNA]</scope>
    <source>
        <strain evidence="2 3">CSUSB</strain>
    </source>
</reference>
<dbReference type="InterPro" id="IPR024072">
    <property type="entry name" value="DHFR-like_dom_sf"/>
</dbReference>
<proteinExistence type="predicted"/>
<accession>A0A6I6HG84</accession>
<evidence type="ECO:0000313" key="3">
    <source>
        <dbReference type="Proteomes" id="UP000425817"/>
    </source>
</evidence>
<dbReference type="GO" id="GO:0009231">
    <property type="term" value="P:riboflavin biosynthetic process"/>
    <property type="evidence" value="ECO:0007669"/>
    <property type="project" value="InterPro"/>
</dbReference>
<dbReference type="Pfam" id="PF01872">
    <property type="entry name" value="RibD_C"/>
    <property type="match status" value="1"/>
</dbReference>
<sequence>MAKLIVSILSSLDGYCAGPGGALAGLPMDAAFSVHNLDCMRRAGTLLFGATTFLMFEAYWPNVDRGPGSEPVQREIAERVGAARKVLFSDRLVVRPESPWANTEVVSRAQAPARISQLKAAPGPDLLIYGSHVLYNDLLARRLVDELHLLVGSVLLGEGVPTFEPGLAQSWKLLSQNRLPGSDTVALHYDCRPN</sequence>
<organism evidence="2 3">
    <name type="scientific">Variovorax paradoxus</name>
    <dbReference type="NCBI Taxonomy" id="34073"/>
    <lineage>
        <taxon>Bacteria</taxon>
        <taxon>Pseudomonadati</taxon>
        <taxon>Pseudomonadota</taxon>
        <taxon>Betaproteobacteria</taxon>
        <taxon>Burkholderiales</taxon>
        <taxon>Comamonadaceae</taxon>
        <taxon>Variovorax</taxon>
    </lineage>
</organism>
<dbReference type="InterPro" id="IPR002734">
    <property type="entry name" value="RibDG_C"/>
</dbReference>
<gene>
    <name evidence="2" type="ORF">GOQ09_04205</name>
</gene>
<protein>
    <submittedName>
        <fullName evidence="2">Dihydrofolate reductase</fullName>
    </submittedName>
</protein>
<dbReference type="EMBL" id="CP046622">
    <property type="protein sequence ID" value="QGW80835.1"/>
    <property type="molecule type" value="Genomic_DNA"/>
</dbReference>
<dbReference type="OrthoDB" id="9782335at2"/>